<dbReference type="AlphaFoldDB" id="A0A843B2R8"/>
<dbReference type="RefSeq" id="WP_198460389.1">
    <property type="nucleotide sequence ID" value="NZ_JABBCQ020000002.1"/>
</dbReference>
<dbReference type="Proteomes" id="UP000530032">
    <property type="component" value="Unassembled WGS sequence"/>
</dbReference>
<organism evidence="1 2">
    <name type="scientific">Comamonas suwonensis</name>
    <dbReference type="NCBI Taxonomy" id="2606214"/>
    <lineage>
        <taxon>Bacteria</taxon>
        <taxon>Pseudomonadati</taxon>
        <taxon>Pseudomonadota</taxon>
        <taxon>Betaproteobacteria</taxon>
        <taxon>Burkholderiales</taxon>
        <taxon>Comamonadaceae</taxon>
        <taxon>Comamonas</taxon>
    </lineage>
</organism>
<gene>
    <name evidence="1" type="ORF">HF327_002360</name>
</gene>
<sequence>MSTKIVDPDNTGTLFSGLCANVPISAGVPALHIGGCLLHTLDGALGIEIPALQVLSVRAFGQLKLLALKDQLLHGFQLPQQKRQAMVSGLGADQLDVNVLFLHGRQGAAFSRFTPALTHKDRVPSPFSPGFVGGNDGWRRQACCHADFLECFTFKPQFDGLNSQWIDFLNTEFLTNSHAHSC</sequence>
<dbReference type="EMBL" id="JABBCQ020000002">
    <property type="protein sequence ID" value="MBI1623362.1"/>
    <property type="molecule type" value="Genomic_DNA"/>
</dbReference>
<reference evidence="1" key="1">
    <citation type="submission" date="2020-12" db="EMBL/GenBank/DDBJ databases">
        <title>Comamonas sp. nov., isolated from stream water.</title>
        <authorList>
            <person name="Park K.-H."/>
        </authorList>
    </citation>
    <scope>NUCLEOTIDE SEQUENCE</scope>
    <source>
        <strain evidence="1">EJ-4</strain>
    </source>
</reference>
<protein>
    <submittedName>
        <fullName evidence="1">Uncharacterized protein</fullName>
    </submittedName>
</protein>
<proteinExistence type="predicted"/>
<comment type="caution">
    <text evidence="1">The sequence shown here is derived from an EMBL/GenBank/DDBJ whole genome shotgun (WGS) entry which is preliminary data.</text>
</comment>
<keyword evidence="2" id="KW-1185">Reference proteome</keyword>
<evidence type="ECO:0000313" key="1">
    <source>
        <dbReference type="EMBL" id="MBI1623362.1"/>
    </source>
</evidence>
<name>A0A843B2R8_9BURK</name>
<evidence type="ECO:0000313" key="2">
    <source>
        <dbReference type="Proteomes" id="UP000530032"/>
    </source>
</evidence>
<accession>A0A843B2R8</accession>